<evidence type="ECO:0000256" key="2">
    <source>
        <dbReference type="ARBA" id="ARBA00022803"/>
    </source>
</evidence>
<protein>
    <submittedName>
        <fullName evidence="4">Tetratricopeptide repeat protein</fullName>
    </submittedName>
</protein>
<keyword evidence="3" id="KW-0812">Transmembrane</keyword>
<comment type="caution">
    <text evidence="4">The sequence shown here is derived from an EMBL/GenBank/DDBJ whole genome shotgun (WGS) entry which is preliminary data.</text>
</comment>
<reference evidence="4" key="1">
    <citation type="submission" date="2021-04" db="EMBL/GenBank/DDBJ databases">
        <title>Pseudonocardia sp. nov., isolated from sandy soil of mangrove forest.</title>
        <authorList>
            <person name="Zan Z."/>
            <person name="Huang R."/>
            <person name="Liu W."/>
        </authorList>
    </citation>
    <scope>NUCLEOTIDE SEQUENCE</scope>
    <source>
        <strain evidence="4">S2-4</strain>
    </source>
</reference>
<keyword evidence="2" id="KW-0802">TPR repeat</keyword>
<dbReference type="Proteomes" id="UP001165283">
    <property type="component" value="Unassembled WGS sequence"/>
</dbReference>
<dbReference type="InterPro" id="IPR051012">
    <property type="entry name" value="CellSynth/LPSAsmb/PSIAsmb"/>
</dbReference>
<organism evidence="4 5">
    <name type="scientific">Pseudonocardia humida</name>
    <dbReference type="NCBI Taxonomy" id="2800819"/>
    <lineage>
        <taxon>Bacteria</taxon>
        <taxon>Bacillati</taxon>
        <taxon>Actinomycetota</taxon>
        <taxon>Actinomycetes</taxon>
        <taxon>Pseudonocardiales</taxon>
        <taxon>Pseudonocardiaceae</taxon>
        <taxon>Pseudonocardia</taxon>
    </lineage>
</organism>
<keyword evidence="3" id="KW-0472">Membrane</keyword>
<keyword evidence="3" id="KW-1133">Transmembrane helix</keyword>
<dbReference type="SUPFAM" id="SSF48452">
    <property type="entry name" value="TPR-like"/>
    <property type="match status" value="1"/>
</dbReference>
<dbReference type="RefSeq" id="WP_252444421.1">
    <property type="nucleotide sequence ID" value="NZ_JAGSOV010000068.1"/>
</dbReference>
<dbReference type="Pfam" id="PF13432">
    <property type="entry name" value="TPR_16"/>
    <property type="match status" value="1"/>
</dbReference>
<keyword evidence="1" id="KW-0677">Repeat</keyword>
<dbReference type="InterPro" id="IPR011990">
    <property type="entry name" value="TPR-like_helical_dom_sf"/>
</dbReference>
<feature type="transmembrane region" description="Helical" evidence="3">
    <location>
        <begin position="300"/>
        <end position="318"/>
    </location>
</feature>
<dbReference type="PANTHER" id="PTHR45586">
    <property type="entry name" value="TPR REPEAT-CONTAINING PROTEIN PA4667"/>
    <property type="match status" value="1"/>
</dbReference>
<gene>
    <name evidence="4" type="ORF">KDL28_31420</name>
</gene>
<dbReference type="Pfam" id="PF14559">
    <property type="entry name" value="TPR_19"/>
    <property type="match status" value="1"/>
</dbReference>
<evidence type="ECO:0000313" key="5">
    <source>
        <dbReference type="Proteomes" id="UP001165283"/>
    </source>
</evidence>
<evidence type="ECO:0000256" key="1">
    <source>
        <dbReference type="ARBA" id="ARBA00022737"/>
    </source>
</evidence>
<proteinExistence type="predicted"/>
<evidence type="ECO:0000313" key="4">
    <source>
        <dbReference type="EMBL" id="MCO1659589.1"/>
    </source>
</evidence>
<feature type="transmembrane region" description="Helical" evidence="3">
    <location>
        <begin position="324"/>
        <end position="347"/>
    </location>
</feature>
<dbReference type="EMBL" id="JAGSOV010000068">
    <property type="protein sequence ID" value="MCO1659589.1"/>
    <property type="molecule type" value="Genomic_DNA"/>
</dbReference>
<feature type="transmembrane region" description="Helical" evidence="3">
    <location>
        <begin position="263"/>
        <end position="280"/>
    </location>
</feature>
<name>A0ABT1A988_9PSEU</name>
<keyword evidence="5" id="KW-1185">Reference proteome</keyword>
<dbReference type="Gene3D" id="1.25.40.10">
    <property type="entry name" value="Tetratricopeptide repeat domain"/>
    <property type="match status" value="1"/>
</dbReference>
<sequence length="351" mass="37780">MSEEAGGREHAHLDEVGEAARRAEHLRAVGRLDDAERVARAGLTADPDDPRLLGALSAVLLNAQRHEEGLAAADAAVAALPDGERGHRLRALHLSMLGRHEEAVQAGYRCVTLLPEEPAAATGYARTLQRAGRLGDALRVAQRVVELAPDAADSHLLLADIASDMPDPRSRAVARRAYEQTLRLDPENAAARHDLAVLDAVGHRPARALRGLIEAGRMDPAEPTTIRTVAAVLWQLSWRLRIWLLVATIGQIAAAQTVTGSRIAAAVVLAASAGLGLLTLRDLPRQALPVVRGAIRTDRALTATYLALAYCVLVYVLILVSGFGFMAVTVWVVLIGLGWLALIIRIFRRRR</sequence>
<evidence type="ECO:0000256" key="3">
    <source>
        <dbReference type="SAM" id="Phobius"/>
    </source>
</evidence>
<dbReference type="PANTHER" id="PTHR45586:SF1">
    <property type="entry name" value="LIPOPOLYSACCHARIDE ASSEMBLY PROTEIN B"/>
    <property type="match status" value="1"/>
</dbReference>
<accession>A0ABT1A988</accession>